<dbReference type="GO" id="GO:0000428">
    <property type="term" value="C:DNA-directed RNA polymerase complex"/>
    <property type="evidence" value="ECO:0007669"/>
    <property type="project" value="UniProtKB-KW"/>
</dbReference>
<dbReference type="Proteomes" id="UP000596660">
    <property type="component" value="Unplaced"/>
</dbReference>
<evidence type="ECO:0000256" key="2">
    <source>
        <dbReference type="ARBA" id="ARBA00012418"/>
    </source>
</evidence>
<organism evidence="9 10">
    <name type="scientific">Chenopodium quinoa</name>
    <name type="common">Quinoa</name>
    <dbReference type="NCBI Taxonomy" id="63459"/>
    <lineage>
        <taxon>Eukaryota</taxon>
        <taxon>Viridiplantae</taxon>
        <taxon>Streptophyta</taxon>
        <taxon>Embryophyta</taxon>
        <taxon>Tracheophyta</taxon>
        <taxon>Spermatophyta</taxon>
        <taxon>Magnoliopsida</taxon>
        <taxon>eudicotyledons</taxon>
        <taxon>Gunneridae</taxon>
        <taxon>Pentapetalae</taxon>
        <taxon>Caryophyllales</taxon>
        <taxon>Chenopodiaceae</taxon>
        <taxon>Chenopodioideae</taxon>
        <taxon>Atripliceae</taxon>
        <taxon>Chenopodium</taxon>
    </lineage>
</organism>
<comment type="function">
    <text evidence="1">DNA-dependent RNA polymerase catalyzes the transcription of DNA into RNA using the four ribonucleoside triphosphates as substrates.</text>
</comment>
<evidence type="ECO:0000256" key="4">
    <source>
        <dbReference type="ARBA" id="ARBA00022679"/>
    </source>
</evidence>
<keyword evidence="6" id="KW-0804">Transcription</keyword>
<dbReference type="EC" id="2.7.7.6" evidence="2"/>
<dbReference type="Gene3D" id="2.40.40.20">
    <property type="match status" value="1"/>
</dbReference>
<dbReference type="SUPFAM" id="SSF64484">
    <property type="entry name" value="beta and beta-prime subunits of DNA dependent RNA-polymerase"/>
    <property type="match status" value="1"/>
</dbReference>
<feature type="domain" description="RNA polymerase N-terminal" evidence="8">
    <location>
        <begin position="1"/>
        <end position="187"/>
    </location>
</feature>
<evidence type="ECO:0000256" key="7">
    <source>
        <dbReference type="ARBA" id="ARBA00048552"/>
    </source>
</evidence>
<evidence type="ECO:0000259" key="8">
    <source>
        <dbReference type="SMART" id="SM00663"/>
    </source>
</evidence>
<reference evidence="9" key="1">
    <citation type="journal article" date="2017" name="Nature">
        <title>The genome of Chenopodium quinoa.</title>
        <authorList>
            <person name="Jarvis D.E."/>
            <person name="Ho Y.S."/>
            <person name="Lightfoot D.J."/>
            <person name="Schmoeckel S.M."/>
            <person name="Li B."/>
            <person name="Borm T.J.A."/>
            <person name="Ohyanagi H."/>
            <person name="Mineta K."/>
            <person name="Michell C.T."/>
            <person name="Saber N."/>
            <person name="Kharbatia N.M."/>
            <person name="Rupper R.R."/>
            <person name="Sharp A.R."/>
            <person name="Dally N."/>
            <person name="Boughton B.A."/>
            <person name="Woo Y.H."/>
            <person name="Gao G."/>
            <person name="Schijlen E.G.W.M."/>
            <person name="Guo X."/>
            <person name="Momin A.A."/>
            <person name="Negrao S."/>
            <person name="Al-Babili S."/>
            <person name="Gehring C."/>
            <person name="Roessner U."/>
            <person name="Jung C."/>
            <person name="Murphy K."/>
            <person name="Arold S.T."/>
            <person name="Gojobori T."/>
            <person name="van der Linden C.G."/>
            <person name="van Loo E.N."/>
            <person name="Jellen E.N."/>
            <person name="Maughan P.J."/>
            <person name="Tester M."/>
        </authorList>
    </citation>
    <scope>NUCLEOTIDE SEQUENCE [LARGE SCALE GENOMIC DNA]</scope>
    <source>
        <strain evidence="9">cv. PI 614886</strain>
    </source>
</reference>
<evidence type="ECO:0000256" key="1">
    <source>
        <dbReference type="ARBA" id="ARBA00004026"/>
    </source>
</evidence>
<keyword evidence="10" id="KW-1185">Reference proteome</keyword>
<name>A0A803N8E3_CHEQI</name>
<dbReference type="EnsemblPlants" id="AUR62042108-RA">
    <property type="protein sequence ID" value="AUR62042108-RA:cds"/>
    <property type="gene ID" value="AUR62042108"/>
</dbReference>
<evidence type="ECO:0000313" key="10">
    <source>
        <dbReference type="Proteomes" id="UP000596660"/>
    </source>
</evidence>
<comment type="catalytic activity">
    <reaction evidence="7">
        <text>RNA(n) + a ribonucleoside 5'-triphosphate = RNA(n+1) + diphosphate</text>
        <dbReference type="Rhea" id="RHEA:21248"/>
        <dbReference type="Rhea" id="RHEA-COMP:14527"/>
        <dbReference type="Rhea" id="RHEA-COMP:17342"/>
        <dbReference type="ChEBI" id="CHEBI:33019"/>
        <dbReference type="ChEBI" id="CHEBI:61557"/>
        <dbReference type="ChEBI" id="CHEBI:140395"/>
        <dbReference type="EC" id="2.7.7.6"/>
    </reaction>
</comment>
<protein>
    <recommendedName>
        <fullName evidence="2">DNA-directed RNA polymerase</fullName>
        <ecNumber evidence="2">2.7.7.6</ecNumber>
    </recommendedName>
</protein>
<keyword evidence="3" id="KW-0240">DNA-directed RNA polymerase</keyword>
<keyword evidence="4" id="KW-0808">Transferase</keyword>
<accession>A0A803N8E3</accession>
<evidence type="ECO:0000256" key="5">
    <source>
        <dbReference type="ARBA" id="ARBA00022695"/>
    </source>
</evidence>
<dbReference type="InterPro" id="IPR006592">
    <property type="entry name" value="RNA_pol_N"/>
</dbReference>
<dbReference type="InterPro" id="IPR045867">
    <property type="entry name" value="DNA-dir_RpoC_beta_prime"/>
</dbReference>
<dbReference type="PANTHER" id="PTHR19376:SF54">
    <property type="entry name" value="DNA-DIRECTED RNA POLYMERASE SUBUNIT BETA"/>
    <property type="match status" value="1"/>
</dbReference>
<evidence type="ECO:0000313" key="9">
    <source>
        <dbReference type="EnsemblPlants" id="AUR62042108-RA:cds"/>
    </source>
</evidence>
<dbReference type="GO" id="GO:0003677">
    <property type="term" value="F:DNA binding"/>
    <property type="evidence" value="ECO:0007669"/>
    <property type="project" value="InterPro"/>
</dbReference>
<dbReference type="Gramene" id="AUR62042108-RA">
    <property type="protein sequence ID" value="AUR62042108-RA:cds"/>
    <property type="gene ID" value="AUR62042108"/>
</dbReference>
<dbReference type="PANTHER" id="PTHR19376">
    <property type="entry name" value="DNA-DIRECTED RNA POLYMERASE"/>
    <property type="match status" value="1"/>
</dbReference>
<dbReference type="SMART" id="SM00663">
    <property type="entry name" value="RPOLA_N"/>
    <property type="match status" value="1"/>
</dbReference>
<keyword evidence="5" id="KW-0548">Nucleotidyltransferase</keyword>
<evidence type="ECO:0000256" key="3">
    <source>
        <dbReference type="ARBA" id="ARBA00022478"/>
    </source>
</evidence>
<sequence>MCQEKLVQEVVDTLLDNGIHGQPMWDGHNKVYKSFSDVIEGKEGRFCETLLGKRVNYFGCSVIVVGPSLSLHRCGLPREIAIELFQTFALEKHPDVPKKDSEGPAQLSSEGMERRIKLLQEDKWLLLVLESARVEIAVLLNELAYLKYEAASSNPEAFLLKRSCFCNLGATRGEMELIWVCGGCYSELRWFVRRECTEMLRVGRWFAVAADLGG</sequence>
<dbReference type="GO" id="GO:0006351">
    <property type="term" value="P:DNA-templated transcription"/>
    <property type="evidence" value="ECO:0007669"/>
    <property type="project" value="InterPro"/>
</dbReference>
<proteinExistence type="predicted"/>
<reference evidence="9" key="2">
    <citation type="submission" date="2021-03" db="UniProtKB">
        <authorList>
            <consortium name="EnsemblPlants"/>
        </authorList>
    </citation>
    <scope>IDENTIFICATION</scope>
</reference>
<dbReference type="GO" id="GO:0003899">
    <property type="term" value="F:DNA-directed RNA polymerase activity"/>
    <property type="evidence" value="ECO:0007669"/>
    <property type="project" value="UniProtKB-EC"/>
</dbReference>
<dbReference type="AlphaFoldDB" id="A0A803N8E3"/>
<evidence type="ECO:0000256" key="6">
    <source>
        <dbReference type="ARBA" id="ARBA00023163"/>
    </source>
</evidence>